<dbReference type="CTD" id="20207090"/>
<dbReference type="EMBL" id="AMQM01006717">
    <property type="status" value="NOT_ANNOTATED_CDS"/>
    <property type="molecule type" value="Genomic_DNA"/>
</dbReference>
<evidence type="ECO:0000313" key="3">
    <source>
        <dbReference type="EnsemblMetazoa" id="HelroP179053"/>
    </source>
</evidence>
<evidence type="ECO:0000256" key="1">
    <source>
        <dbReference type="SAM" id="MobiDB-lite"/>
    </source>
</evidence>
<dbReference type="Proteomes" id="UP000015101">
    <property type="component" value="Unassembled WGS sequence"/>
</dbReference>
<evidence type="ECO:0000313" key="4">
    <source>
        <dbReference type="Proteomes" id="UP000015101"/>
    </source>
</evidence>
<reference evidence="2 4" key="2">
    <citation type="journal article" date="2013" name="Nature">
        <title>Insights into bilaterian evolution from three spiralian genomes.</title>
        <authorList>
            <person name="Simakov O."/>
            <person name="Marletaz F."/>
            <person name="Cho S.J."/>
            <person name="Edsinger-Gonzales E."/>
            <person name="Havlak P."/>
            <person name="Hellsten U."/>
            <person name="Kuo D.H."/>
            <person name="Larsson T."/>
            <person name="Lv J."/>
            <person name="Arendt D."/>
            <person name="Savage R."/>
            <person name="Osoegawa K."/>
            <person name="de Jong P."/>
            <person name="Grimwood J."/>
            <person name="Chapman J.A."/>
            <person name="Shapiro H."/>
            <person name="Aerts A."/>
            <person name="Otillar R.P."/>
            <person name="Terry A.Y."/>
            <person name="Boore J.L."/>
            <person name="Grigoriev I.V."/>
            <person name="Lindberg D.R."/>
            <person name="Seaver E.C."/>
            <person name="Weisblat D.A."/>
            <person name="Putnam N.H."/>
            <person name="Rokhsar D.S."/>
        </authorList>
    </citation>
    <scope>NUCLEOTIDE SEQUENCE</scope>
</reference>
<dbReference type="EMBL" id="KB097502">
    <property type="protein sequence ID" value="ESN95860.1"/>
    <property type="molecule type" value="Genomic_DNA"/>
</dbReference>
<feature type="region of interest" description="Disordered" evidence="1">
    <location>
        <begin position="105"/>
        <end position="130"/>
    </location>
</feature>
<name>T1FE41_HELRO</name>
<accession>T1FE41</accession>
<dbReference type="InParanoid" id="T1FE41"/>
<organism evidence="3 4">
    <name type="scientific">Helobdella robusta</name>
    <name type="common">Californian leech</name>
    <dbReference type="NCBI Taxonomy" id="6412"/>
    <lineage>
        <taxon>Eukaryota</taxon>
        <taxon>Metazoa</taxon>
        <taxon>Spiralia</taxon>
        <taxon>Lophotrochozoa</taxon>
        <taxon>Annelida</taxon>
        <taxon>Clitellata</taxon>
        <taxon>Hirudinea</taxon>
        <taxon>Rhynchobdellida</taxon>
        <taxon>Glossiphoniidae</taxon>
        <taxon>Helobdella</taxon>
    </lineage>
</organism>
<dbReference type="GeneID" id="20207090"/>
<keyword evidence="4" id="KW-1185">Reference proteome</keyword>
<feature type="compositionally biased region" description="Acidic residues" evidence="1">
    <location>
        <begin position="110"/>
        <end position="121"/>
    </location>
</feature>
<dbReference type="AlphaFoldDB" id="T1FE41"/>
<reference evidence="3" key="3">
    <citation type="submission" date="2015-06" db="UniProtKB">
        <authorList>
            <consortium name="EnsemblMetazoa"/>
        </authorList>
    </citation>
    <scope>IDENTIFICATION</scope>
</reference>
<dbReference type="KEGG" id="hro:HELRODRAFT_179053"/>
<dbReference type="RefSeq" id="XP_009026149.1">
    <property type="nucleotide sequence ID" value="XM_009027901.1"/>
</dbReference>
<dbReference type="EnsemblMetazoa" id="HelroT179053">
    <property type="protein sequence ID" value="HelroP179053"/>
    <property type="gene ID" value="HelroG179053"/>
</dbReference>
<gene>
    <name evidence="3" type="primary">20207090</name>
    <name evidence="2" type="ORF">HELRODRAFT_179053</name>
</gene>
<reference evidence="4" key="1">
    <citation type="submission" date="2012-12" db="EMBL/GenBank/DDBJ databases">
        <authorList>
            <person name="Hellsten U."/>
            <person name="Grimwood J."/>
            <person name="Chapman J.A."/>
            <person name="Shapiro H."/>
            <person name="Aerts A."/>
            <person name="Otillar R.P."/>
            <person name="Terry A.Y."/>
            <person name="Boore J.L."/>
            <person name="Simakov O."/>
            <person name="Marletaz F."/>
            <person name="Cho S.-J."/>
            <person name="Edsinger-Gonzales E."/>
            <person name="Havlak P."/>
            <person name="Kuo D.-H."/>
            <person name="Larsson T."/>
            <person name="Lv J."/>
            <person name="Arendt D."/>
            <person name="Savage R."/>
            <person name="Osoegawa K."/>
            <person name="de Jong P."/>
            <person name="Lindberg D.R."/>
            <person name="Seaver E.C."/>
            <person name="Weisblat D.A."/>
            <person name="Putnam N.H."/>
            <person name="Grigoriev I.V."/>
            <person name="Rokhsar D.S."/>
        </authorList>
    </citation>
    <scope>NUCLEOTIDE SEQUENCE</scope>
</reference>
<sequence>MKQFTLEGKNIGRFTTERMFAFSPAFYNITDFRTEAVTTTLSRKLLVCTFEKDLAGGFLKSAKSLQKSIVVKYGLAKTVITTLTRKSMSTKDSLLLHIHQVDERDKDKNYEDDENEEDDDNEMAKNGDGA</sequence>
<proteinExistence type="predicted"/>
<dbReference type="HOGENOM" id="CLU_1940393_0_0_1"/>
<evidence type="ECO:0000313" key="2">
    <source>
        <dbReference type="EMBL" id="ESN95860.1"/>
    </source>
</evidence>
<protein>
    <submittedName>
        <fullName evidence="2 3">Uncharacterized protein</fullName>
    </submittedName>
</protein>